<keyword evidence="3" id="KW-1185">Reference proteome</keyword>
<keyword evidence="1" id="KW-0175">Coiled coil</keyword>
<feature type="coiled-coil region" evidence="1">
    <location>
        <begin position="178"/>
        <end position="257"/>
    </location>
</feature>
<comment type="caution">
    <text evidence="2">The sequence shown here is derived from an EMBL/GenBank/DDBJ whole genome shotgun (WGS) entry which is preliminary data.</text>
</comment>
<name>A0A938XYM0_9FIRM</name>
<reference evidence="2" key="1">
    <citation type="submission" date="2021-01" db="EMBL/GenBank/DDBJ databases">
        <title>Genomic Encyclopedia of Type Strains, Phase IV (KMG-IV): sequencing the most valuable type-strain genomes for metagenomic binning, comparative biology and taxonomic classification.</title>
        <authorList>
            <person name="Goeker M."/>
        </authorList>
    </citation>
    <scope>NUCLEOTIDE SEQUENCE</scope>
    <source>
        <strain evidence="2">DSM 23230</strain>
    </source>
</reference>
<proteinExistence type="predicted"/>
<evidence type="ECO:0000256" key="1">
    <source>
        <dbReference type="SAM" id="Coils"/>
    </source>
</evidence>
<protein>
    <submittedName>
        <fullName evidence="2">Gas vesicle protein</fullName>
    </submittedName>
</protein>
<accession>A0A938XYM0</accession>
<evidence type="ECO:0000313" key="3">
    <source>
        <dbReference type="Proteomes" id="UP000774000"/>
    </source>
</evidence>
<dbReference type="RefSeq" id="WP_204703091.1">
    <property type="nucleotide sequence ID" value="NZ_JAFBDQ010000025.1"/>
</dbReference>
<dbReference type="Proteomes" id="UP000774000">
    <property type="component" value="Unassembled WGS sequence"/>
</dbReference>
<evidence type="ECO:0000313" key="2">
    <source>
        <dbReference type="EMBL" id="MBM7558092.1"/>
    </source>
</evidence>
<gene>
    <name evidence="2" type="ORF">JOC47_002962</name>
</gene>
<dbReference type="EMBL" id="JAFBDQ010000025">
    <property type="protein sequence ID" value="MBM7558092.1"/>
    <property type="molecule type" value="Genomic_DNA"/>
</dbReference>
<organism evidence="2 3">
    <name type="scientific">Halanaerobacter jeridensis</name>
    <dbReference type="NCBI Taxonomy" id="706427"/>
    <lineage>
        <taxon>Bacteria</taxon>
        <taxon>Bacillati</taxon>
        <taxon>Bacillota</taxon>
        <taxon>Clostridia</taxon>
        <taxon>Halanaerobiales</taxon>
        <taxon>Halobacteroidaceae</taxon>
        <taxon>Halanaerobacter</taxon>
    </lineage>
</organism>
<sequence length="505" mass="60007">MITKQVLDGFTERMKNILVFKPLFDLEQKRKYDYSLLELGIAVLLFIFEKMLNNEDCTYDHLAEFLQELIREQHGVELDFKEAKELASHLVRDCLLNQGVKHEFSYHNYETDEEEYYKFDLIRLQEYEIGSKFVKLELSTTGLELLFKTKEIYNELQVSITQLYLKQQIQKGVFDGALDSVEELKLAVKNEKKRLQELREKIIRDVLQVAKEGSYQQELDRINDQLDRESETFEELMELVKETIDKYQENYDNENLNKVMKLRSELLTTTELHDSLLNTKLEISELMNKSMENMILNTFSTTVNFETEILETVINNDNHLEQLQQVIAPLLSSNVNSTFNLNRIFEPQRLYNQTEVKEDELIDLDAAEKERQEAEERREEERKRRQYKLWLELLLEPLLEEDETKLSKVIRKLKQQDREQYQDLIINREFYPFILKLHQLGKIDIITEEELGSVVIEDLFWVITELVAAREEFKEIGQVELVALDDVIKLQPGFVMSDFIVRRVT</sequence>
<feature type="coiled-coil region" evidence="1">
    <location>
        <begin position="357"/>
        <end position="419"/>
    </location>
</feature>
<dbReference type="AlphaFoldDB" id="A0A938XYM0"/>